<keyword evidence="1" id="KW-0732">Signal</keyword>
<dbReference type="EMBL" id="NJES01000255">
    <property type="protein sequence ID" value="PHH74746.1"/>
    <property type="molecule type" value="Genomic_DNA"/>
</dbReference>
<accession>A0A2C5Z432</accession>
<comment type="caution">
    <text evidence="2">The sequence shown here is derived from an EMBL/GenBank/DDBJ whole genome shotgun (WGS) entry which is preliminary data.</text>
</comment>
<evidence type="ECO:0000313" key="3">
    <source>
        <dbReference type="Proteomes" id="UP000226431"/>
    </source>
</evidence>
<evidence type="ECO:0008006" key="4">
    <source>
        <dbReference type="Google" id="ProtNLM"/>
    </source>
</evidence>
<dbReference type="STRING" id="2004952.A0A2C5Z432"/>
<name>A0A2C5Z432_9HYPO</name>
<organism evidence="2 3">
    <name type="scientific">Ophiocordyceps camponoti-rufipedis</name>
    <dbReference type="NCBI Taxonomy" id="2004952"/>
    <lineage>
        <taxon>Eukaryota</taxon>
        <taxon>Fungi</taxon>
        <taxon>Dikarya</taxon>
        <taxon>Ascomycota</taxon>
        <taxon>Pezizomycotina</taxon>
        <taxon>Sordariomycetes</taxon>
        <taxon>Hypocreomycetidae</taxon>
        <taxon>Hypocreales</taxon>
        <taxon>Ophiocordycipitaceae</taxon>
        <taxon>Ophiocordyceps</taxon>
    </lineage>
</organism>
<proteinExistence type="predicted"/>
<protein>
    <recommendedName>
        <fullName evidence="4">Ubiquitin 3 binding protein But2 C-terminal domain-containing protein</fullName>
    </recommendedName>
</protein>
<gene>
    <name evidence="2" type="ORF">CDD80_2869</name>
</gene>
<reference evidence="2 3" key="1">
    <citation type="submission" date="2017-06" db="EMBL/GenBank/DDBJ databases">
        <title>Ant-infecting Ophiocordyceps genomes reveal a high diversity of potential behavioral manipulation genes and a possible major role for enterotoxins.</title>
        <authorList>
            <person name="De Bekker C."/>
            <person name="Evans H.C."/>
            <person name="Brachmann A."/>
            <person name="Hughes D.P."/>
        </authorList>
    </citation>
    <scope>NUCLEOTIDE SEQUENCE [LARGE SCALE GENOMIC DNA]</scope>
    <source>
        <strain evidence="2 3">Map16</strain>
    </source>
</reference>
<feature type="chain" id="PRO_5012767519" description="Ubiquitin 3 binding protein But2 C-terminal domain-containing protein" evidence="1">
    <location>
        <begin position="18"/>
        <end position="240"/>
    </location>
</feature>
<feature type="signal peptide" evidence="1">
    <location>
        <begin position="1"/>
        <end position="17"/>
    </location>
</feature>
<dbReference type="AlphaFoldDB" id="A0A2C5Z432"/>
<evidence type="ECO:0000256" key="1">
    <source>
        <dbReference type="SAM" id="SignalP"/>
    </source>
</evidence>
<keyword evidence="3" id="KW-1185">Reference proteome</keyword>
<sequence>MKSALLFLASSVPSALALVRHTWSFENAPAEGFDDITFPMNIAEAPHKVGYYFAEQFNFYKIRKPAYIGLQPQADVNGKPMIRAVFSTFQDGSKTANKNCKLGADDGPGVSCAVTVPASYKDTYHLKVQHVSGTTWKGLLINNSTGGNEVQIGQWTLPNAAGKVRKFQAGFVEYFPWNSPKRHLCSDLPKTKVTFGFPFTSSLKELGFIDKPTEDGDCRGKVAASITAAENGWTVKVGWQ</sequence>
<evidence type="ECO:0000313" key="2">
    <source>
        <dbReference type="EMBL" id="PHH74746.1"/>
    </source>
</evidence>
<dbReference type="Proteomes" id="UP000226431">
    <property type="component" value="Unassembled WGS sequence"/>
</dbReference>
<dbReference type="OrthoDB" id="5576763at2759"/>